<dbReference type="OrthoDB" id="5835829at2759"/>
<dbReference type="SUPFAM" id="SSF53756">
    <property type="entry name" value="UDP-Glycosyltransferase/glycogen phosphorylase"/>
    <property type="match status" value="1"/>
</dbReference>
<dbReference type="AlphaFoldDB" id="A0A8E2DWL8"/>
<dbReference type="Gene3D" id="3.40.50.2000">
    <property type="entry name" value="Glycogen Phosphorylase B"/>
    <property type="match status" value="2"/>
</dbReference>
<evidence type="ECO:0000256" key="2">
    <source>
        <dbReference type="SAM" id="MobiDB-lite"/>
    </source>
</evidence>
<protein>
    <submittedName>
        <fullName evidence="4">Glycosyltransferase family 1 protein</fullName>
    </submittedName>
</protein>
<dbReference type="Pfam" id="PF03033">
    <property type="entry name" value="Glyco_transf_28"/>
    <property type="match status" value="1"/>
</dbReference>
<accession>A0A8E2DWL8</accession>
<dbReference type="Proteomes" id="UP000250266">
    <property type="component" value="Unassembled WGS sequence"/>
</dbReference>
<organism evidence="4 5">
    <name type="scientific">Lepidopterella palustris CBS 459.81</name>
    <dbReference type="NCBI Taxonomy" id="1314670"/>
    <lineage>
        <taxon>Eukaryota</taxon>
        <taxon>Fungi</taxon>
        <taxon>Dikarya</taxon>
        <taxon>Ascomycota</taxon>
        <taxon>Pezizomycotina</taxon>
        <taxon>Dothideomycetes</taxon>
        <taxon>Pleosporomycetidae</taxon>
        <taxon>Mytilinidiales</taxon>
        <taxon>Argynnaceae</taxon>
        <taxon>Lepidopterella</taxon>
    </lineage>
</organism>
<feature type="compositionally biased region" description="Basic and acidic residues" evidence="2">
    <location>
        <begin position="810"/>
        <end position="825"/>
    </location>
</feature>
<dbReference type="EMBL" id="KV746249">
    <property type="protein sequence ID" value="OCK72881.1"/>
    <property type="molecule type" value="Genomic_DNA"/>
</dbReference>
<dbReference type="GO" id="GO:0005975">
    <property type="term" value="P:carbohydrate metabolic process"/>
    <property type="evidence" value="ECO:0007669"/>
    <property type="project" value="InterPro"/>
</dbReference>
<feature type="compositionally biased region" description="Polar residues" evidence="2">
    <location>
        <begin position="99"/>
        <end position="123"/>
    </location>
</feature>
<dbReference type="GO" id="GO:0016906">
    <property type="term" value="F:sterol 3-beta-glucosyltransferase activity"/>
    <property type="evidence" value="ECO:0007669"/>
    <property type="project" value="UniProtKB-ARBA"/>
</dbReference>
<dbReference type="PANTHER" id="PTHR48050:SF5">
    <property type="entry name" value="UDP-GLUCOSE,STEROL TRANSFERASE"/>
    <property type="match status" value="1"/>
</dbReference>
<evidence type="ECO:0000259" key="3">
    <source>
        <dbReference type="Pfam" id="PF03033"/>
    </source>
</evidence>
<dbReference type="FunFam" id="3.40.50.2000:FF:000009">
    <property type="entry name" value="Sterol 3-beta-glucosyltransferase UGT80A2"/>
    <property type="match status" value="1"/>
</dbReference>
<dbReference type="InterPro" id="IPR002213">
    <property type="entry name" value="UDP_glucos_trans"/>
</dbReference>
<gene>
    <name evidence="4" type="ORF">K432DRAFT_430848</name>
</gene>
<feature type="compositionally biased region" description="Basic residues" evidence="2">
    <location>
        <begin position="794"/>
        <end position="809"/>
    </location>
</feature>
<dbReference type="FunFam" id="3.40.50.2000:FF:000100">
    <property type="entry name" value="Glycosyltransferase family 1 protein"/>
    <property type="match status" value="1"/>
</dbReference>
<feature type="compositionally biased region" description="Polar residues" evidence="2">
    <location>
        <begin position="829"/>
        <end position="844"/>
    </location>
</feature>
<proteinExistence type="predicted"/>
<keyword evidence="1 4" id="KW-0808">Transferase</keyword>
<reference evidence="4 5" key="1">
    <citation type="journal article" date="2016" name="Nat. Commun.">
        <title>Ectomycorrhizal ecology is imprinted in the genome of the dominant symbiotic fungus Cenococcum geophilum.</title>
        <authorList>
            <consortium name="DOE Joint Genome Institute"/>
            <person name="Peter M."/>
            <person name="Kohler A."/>
            <person name="Ohm R.A."/>
            <person name="Kuo A."/>
            <person name="Krutzmann J."/>
            <person name="Morin E."/>
            <person name="Arend M."/>
            <person name="Barry K.W."/>
            <person name="Binder M."/>
            <person name="Choi C."/>
            <person name="Clum A."/>
            <person name="Copeland A."/>
            <person name="Grisel N."/>
            <person name="Haridas S."/>
            <person name="Kipfer T."/>
            <person name="LaButti K."/>
            <person name="Lindquist E."/>
            <person name="Lipzen A."/>
            <person name="Maire R."/>
            <person name="Meier B."/>
            <person name="Mihaltcheva S."/>
            <person name="Molinier V."/>
            <person name="Murat C."/>
            <person name="Poggeler S."/>
            <person name="Quandt C.A."/>
            <person name="Sperisen C."/>
            <person name="Tritt A."/>
            <person name="Tisserant E."/>
            <person name="Crous P.W."/>
            <person name="Henrissat B."/>
            <person name="Nehls U."/>
            <person name="Egli S."/>
            <person name="Spatafora J.W."/>
            <person name="Grigoriev I.V."/>
            <person name="Martin F.M."/>
        </authorList>
    </citation>
    <scope>NUCLEOTIDE SEQUENCE [LARGE SCALE GENOMIC DNA]</scope>
    <source>
        <strain evidence="4 5">CBS 459.81</strain>
    </source>
</reference>
<keyword evidence="5" id="KW-1185">Reference proteome</keyword>
<evidence type="ECO:0000313" key="5">
    <source>
        <dbReference type="Proteomes" id="UP000250266"/>
    </source>
</evidence>
<name>A0A8E2DWL8_9PEZI</name>
<feature type="domain" description="Glycosyltransferase family 28 N-terminal" evidence="3">
    <location>
        <begin position="271"/>
        <end position="431"/>
    </location>
</feature>
<feature type="region of interest" description="Disordered" evidence="2">
    <location>
        <begin position="794"/>
        <end position="857"/>
    </location>
</feature>
<evidence type="ECO:0000313" key="4">
    <source>
        <dbReference type="EMBL" id="OCK72881.1"/>
    </source>
</evidence>
<evidence type="ECO:0000256" key="1">
    <source>
        <dbReference type="ARBA" id="ARBA00022679"/>
    </source>
</evidence>
<feature type="region of interest" description="Disordered" evidence="2">
    <location>
        <begin position="83"/>
        <end position="176"/>
    </location>
</feature>
<sequence length="1045" mass="115391">MADFHEDDGSPIVPIVRDLQTAFLFQNGSGSTSSASSLQQSATCSRAAANITQQYTSLNNKAHGISPPPQHLYRVETTPIEDPRPQLLQKPQTDRPAVLSSTSLFNKTKSATTGRPTQPSRAYTYTFDPYSSSDSSSASDKDEPWTTHPSTATDGQKWRHSGQSKKSVGRRSSCSASHSCFQIGNDHFKTKGKASKHDGRLKISVNETANTGYLAKALGGGLRRHFIGGQKHEGDGHAFPPISETEAEAEKILSDEVEMELDPGRRVNLNIVIMVIGSRGDIQPFLKIGKILKEGYGHRVRIATHPAFKKFVEQDSGLEFFSVGGDPSELMAFMVKNPGLIPSVKTVKTGEIGRRRTAMYDMFQGMWRACINSTDDESDKENMKMMGNKHPFVADAIIANPPSFAPPHIAERLGIPLHMMFTFPYTPTTEFPHPLANIKKSNVDSNYTNFMSYPLVEMMTWQGLGDLINRFRTKTLGLESASTLWAPGQLYRLKVPYTYMWSPTLAPKPHDWGPEIDIAGFVFLELAASFKPPEALTKFLDAGPPPVYIGFGSIVIDDPDKFTQLIFDAVEMAGVRALVSKGWGGLGGYDNTSENVFMLENTPHDWLFPRVSAVVHHGGAGTTAIGLKYGRPTMIVPFFGDQHFWGDMVSKAKAGAHDCIPYKKLTTEEAKINIKKIADSIAKEGDGAANAVKSFHRSLPLRGPHSMRCSLLEDRVATWQLKNTDLRLSPLAAELLVERRRIKWHDLRLLRHYEWNDFGGPGEPLTGGGGAILGTVSDAAKGVGLMPVKMVKSVKRRGEHWGKKRRAQKSHRDGVQKPLHDENTIDKIINNQSENEKPWQNGQPAPQREETKLSKLSADPEENLAEELVQEAGHGFGKTGVALAKAPMDISLAVAQGFHNAPRLYGDETVRRPVRISGFHSGLRAGRDEFVYGIYDGVSGLWLHSYHGARDSGMMGCLQGVCIGLGGFVLKDIAALVGPMAYAMKGLHQEVVKGRQPTEFLRRARIMQGRKDASALRGKREVGVEMEREREREERKRGNVFAYWA</sequence>
<dbReference type="InterPro" id="IPR004276">
    <property type="entry name" value="GlycoTrans_28_N"/>
</dbReference>
<dbReference type="CDD" id="cd03784">
    <property type="entry name" value="GT1_Gtf-like"/>
    <property type="match status" value="1"/>
</dbReference>
<dbReference type="Pfam" id="PF00201">
    <property type="entry name" value="UDPGT"/>
    <property type="match status" value="1"/>
</dbReference>
<feature type="compositionally biased region" description="Basic residues" evidence="2">
    <location>
        <begin position="158"/>
        <end position="169"/>
    </location>
</feature>
<dbReference type="PANTHER" id="PTHR48050">
    <property type="entry name" value="STEROL 3-BETA-GLUCOSYLTRANSFERASE"/>
    <property type="match status" value="1"/>
</dbReference>
<dbReference type="InterPro" id="IPR050426">
    <property type="entry name" value="Glycosyltransferase_28"/>
</dbReference>